<evidence type="ECO:0000256" key="1">
    <source>
        <dbReference type="ARBA" id="ARBA00023157"/>
    </source>
</evidence>
<keyword evidence="3" id="KW-0732">Signal</keyword>
<reference evidence="5 6" key="1">
    <citation type="submission" date="2020-04" db="EMBL/GenBank/DDBJ databases">
        <authorList>
            <person name="Alioto T."/>
            <person name="Alioto T."/>
            <person name="Gomez Garrido J."/>
        </authorList>
    </citation>
    <scope>NUCLEOTIDE SEQUENCE [LARGE SCALE GENOMIC DNA]</scope>
</reference>
<name>A0A8S1BSM3_9INSE</name>
<evidence type="ECO:0000256" key="2">
    <source>
        <dbReference type="SAM" id="MobiDB-lite"/>
    </source>
</evidence>
<feature type="compositionally biased region" description="Low complexity" evidence="2">
    <location>
        <begin position="129"/>
        <end position="151"/>
    </location>
</feature>
<feature type="region of interest" description="Disordered" evidence="2">
    <location>
        <begin position="88"/>
        <end position="317"/>
    </location>
</feature>
<feature type="domain" description="C-type lectin" evidence="4">
    <location>
        <begin position="1555"/>
        <end position="1671"/>
    </location>
</feature>
<feature type="domain" description="C-type lectin" evidence="4">
    <location>
        <begin position="1313"/>
        <end position="1423"/>
    </location>
</feature>
<evidence type="ECO:0000313" key="6">
    <source>
        <dbReference type="Proteomes" id="UP000494165"/>
    </source>
</evidence>
<comment type="caution">
    <text evidence="5">The sequence shown here is derived from an EMBL/GenBank/DDBJ whole genome shotgun (WGS) entry which is preliminary data.</text>
</comment>
<dbReference type="InterPro" id="IPR001304">
    <property type="entry name" value="C-type_lectin-like"/>
</dbReference>
<feature type="domain" description="C-type lectin" evidence="4">
    <location>
        <begin position="1685"/>
        <end position="1795"/>
    </location>
</feature>
<feature type="domain" description="C-type lectin" evidence="4">
    <location>
        <begin position="314"/>
        <end position="429"/>
    </location>
</feature>
<dbReference type="Pfam" id="PF00059">
    <property type="entry name" value="Lectin_C"/>
    <property type="match status" value="12"/>
</dbReference>
<dbReference type="EMBL" id="CADEPI010000001">
    <property type="protein sequence ID" value="CAB3359547.1"/>
    <property type="molecule type" value="Genomic_DNA"/>
</dbReference>
<accession>A0A8S1BSM3</accession>
<evidence type="ECO:0000256" key="3">
    <source>
        <dbReference type="SAM" id="SignalP"/>
    </source>
</evidence>
<dbReference type="PANTHER" id="PTHR22803">
    <property type="entry name" value="MANNOSE, PHOSPHOLIPASE, LECTIN RECEPTOR RELATED"/>
    <property type="match status" value="1"/>
</dbReference>
<dbReference type="InterPro" id="IPR016187">
    <property type="entry name" value="CTDL_fold"/>
</dbReference>
<dbReference type="PROSITE" id="PS50041">
    <property type="entry name" value="C_TYPE_LECTIN_2"/>
    <property type="match status" value="12"/>
</dbReference>
<dbReference type="SMART" id="SM00034">
    <property type="entry name" value="CLECT"/>
    <property type="match status" value="12"/>
</dbReference>
<evidence type="ECO:0000259" key="4">
    <source>
        <dbReference type="PROSITE" id="PS50041"/>
    </source>
</evidence>
<feature type="domain" description="C-type lectin" evidence="4">
    <location>
        <begin position="1052"/>
        <end position="1174"/>
    </location>
</feature>
<feature type="domain" description="C-type lectin" evidence="4">
    <location>
        <begin position="1434"/>
        <end position="1546"/>
    </location>
</feature>
<feature type="compositionally biased region" description="Polar residues" evidence="2">
    <location>
        <begin position="173"/>
        <end position="196"/>
    </location>
</feature>
<feature type="chain" id="PRO_5035725507" description="C-type lectin domain-containing protein" evidence="3">
    <location>
        <begin position="20"/>
        <end position="1798"/>
    </location>
</feature>
<feature type="domain" description="C-type lectin" evidence="4">
    <location>
        <begin position="445"/>
        <end position="553"/>
    </location>
</feature>
<dbReference type="OrthoDB" id="7357196at2759"/>
<feature type="compositionally biased region" description="Low complexity" evidence="2">
    <location>
        <begin position="235"/>
        <end position="303"/>
    </location>
</feature>
<feature type="compositionally biased region" description="Polar residues" evidence="2">
    <location>
        <begin position="88"/>
        <end position="98"/>
    </location>
</feature>
<dbReference type="InterPro" id="IPR018378">
    <property type="entry name" value="C-type_lectin_CS"/>
</dbReference>
<dbReference type="PROSITE" id="PS00615">
    <property type="entry name" value="C_TYPE_LECTIN_1"/>
    <property type="match status" value="5"/>
</dbReference>
<gene>
    <name evidence="5" type="ORF">CLODIP_2_CD05308</name>
</gene>
<protein>
    <recommendedName>
        <fullName evidence="4">C-type lectin domain-containing protein</fullName>
    </recommendedName>
</protein>
<organism evidence="5 6">
    <name type="scientific">Cloeon dipterum</name>
    <dbReference type="NCBI Taxonomy" id="197152"/>
    <lineage>
        <taxon>Eukaryota</taxon>
        <taxon>Metazoa</taxon>
        <taxon>Ecdysozoa</taxon>
        <taxon>Arthropoda</taxon>
        <taxon>Hexapoda</taxon>
        <taxon>Insecta</taxon>
        <taxon>Pterygota</taxon>
        <taxon>Palaeoptera</taxon>
        <taxon>Ephemeroptera</taxon>
        <taxon>Pisciforma</taxon>
        <taxon>Baetidae</taxon>
        <taxon>Cloeon</taxon>
    </lineage>
</organism>
<dbReference type="CDD" id="cd00037">
    <property type="entry name" value="CLECT"/>
    <property type="match status" value="12"/>
</dbReference>
<dbReference type="SUPFAM" id="SSF56436">
    <property type="entry name" value="C-type lectin-like"/>
    <property type="match status" value="12"/>
</dbReference>
<feature type="domain" description="C-type lectin" evidence="4">
    <location>
        <begin position="561"/>
        <end position="679"/>
    </location>
</feature>
<feature type="domain" description="C-type lectin" evidence="4">
    <location>
        <begin position="1188"/>
        <end position="1298"/>
    </location>
</feature>
<feature type="domain" description="C-type lectin" evidence="4">
    <location>
        <begin position="937"/>
        <end position="1049"/>
    </location>
</feature>
<dbReference type="InterPro" id="IPR016186">
    <property type="entry name" value="C-type_lectin-like/link_sf"/>
</dbReference>
<proteinExistence type="predicted"/>
<feature type="domain" description="C-type lectin" evidence="4">
    <location>
        <begin position="816"/>
        <end position="926"/>
    </location>
</feature>
<dbReference type="Proteomes" id="UP000494165">
    <property type="component" value="Unassembled WGS sequence"/>
</dbReference>
<dbReference type="Gene3D" id="3.10.100.10">
    <property type="entry name" value="Mannose-Binding Protein A, subunit A"/>
    <property type="match status" value="12"/>
</dbReference>
<feature type="signal peptide" evidence="3">
    <location>
        <begin position="1"/>
        <end position="19"/>
    </location>
</feature>
<keyword evidence="6" id="KW-1185">Reference proteome</keyword>
<feature type="domain" description="C-type lectin" evidence="4">
    <location>
        <begin position="691"/>
        <end position="801"/>
    </location>
</feature>
<sequence>MTFYTFALVALTTAAAVYAKEKSINESLLRYPIHTDNFVPSSIKELHVLEKRSPRRTVIVITKQKRRFQIIKCCGMVRCSKAGKNSTRFLKTTKSNQKPPKPKITAPGGGTFPPGKEPADPSNPMDPTNPLDPSNPADPSNPSNPIDPSNPITDPSNPDDPSKADPLNPARSDPSSTAGPNSATLVGSDPSNSAGSDPNAPGAGSNVTPGPGSTRLPGVSNPLPPAPGETTVVRGTPGATTGIPGATTGIPGATTGAPGATTGIPGATTRAPGGTTAASDAGITTAGPGNTNATTLPSGQTPPTTTPPRPPCFESKSNYTLSADKQTWANARLECQKKEMDLVNMETTEENTCVKFIIENAKQTAIPFWQALNKIGLPSYSQWLSGQSLTYTDWNSGAPAKIDTEDCSLISGGKWIGASCTDTYNYVCETPQPYDMCTNEQPVEISSTKLSFDDARAECQKKKMDLVSLETRDQNICFQRQLTMLGIAREPVYIGLTMTGNANYTSWVNAKPLIYLDWAAGNPAQFGTEKCVHASNFHWFDVSCTEPLRYACEDAVVLDPCFSMNTKHVLSNDTATWAQARLNCKKLGMELTSLETPQENICVMSILKNAGLTAADRVWHSLNMFGQPNFDSWNNGEPLTYVGWSPGNPFEFPWQSCGAFEYGKWGDIPCDWKLRYVCESAQIDRCDPDQFVASTSVLTFDAAVTECKKNGMALSVPETREENICIQRLLDEKGLTYNYVWNGLNRKGASNYTKWYNEAPLTYLDWNRGEPAQFPHEQCGIHFYAHWYDLPCEGSAYYVCEKAIVIDPCKGLPSTYKVSTDTKTWGGARAECKKQGGDLVSIDSAKEHACVKDKIDLAGKTTSIVFHGLNKMGRNNYTSLYSGSPPTATYWKSGEPAQFTTEHCSAYKDGAWMDVDCKGSNAYVCESPAPIDVCSKYSFSVSTEGRVYDDARFECLKKNMTIVDLDNPTKSMCLQQYIAQLELSSTPLSIGLDKRRTLNHTKWSNGQLLTFTDWDVNNPEAFASEHCAVALNHHWHDSPCGTAYRYVCEDDYKDPCADFSTYTIVTNNNKNWIYASEECKKLGGDLVSMETPEENFCVRFKIYLAGKKDERMWHSLSKLGTVYFIQWANGEPLTYSDFDPSYNLKSWTGEHCGGFESGIWGDIPCTWEIPYVCESNPSPKEICTDGQFEVFAEQVDYATSKLRCKLKGTAIANMETVTENICVQRAILKKGVYDNWVYTGLHKIGQTNYTKWENGAPLTYRSFPPGEPSAFASEDCMLNIQGQWYDIPCAVGNYYVCEKVVIVDPCQGLASTYTISTDTQTWGAARAACKLKSADLATVQTDKDHACIKDKIAMAGKSASIVFIGLNKIGQGNYLQWFDGTSISFTAWKAGEPAQLKTENCGAYLNDEWIDTPCMGSNIYVCESPAKQDVCAKYKFSLSSDTRIFDDAKFECNMKNGSLVSAETPEENLCLGQYLAEMGFGVTQHWIGMDKRGLSNYSQWLSGSALTYSDWDVNNPEAFATEDCVVFLNQHWVDSPCGSSWRYVCESNDFKHPCDGFSTYTISTTTKKWIDAKDDCKNNNGDLATLETPQENYCVQYLIYAAGKKGAQLWHSLNKMGSMYFQYWANGVPLNYSAFAPSYNLKSWTGAHCAAFQNSMWVEIACTASISYVCESMPAPTDTCKTGQFEAFPDAVAYDTANQKCFDKGMVLASAETVQENFCVQWAIMRKGIEAHWVYTGLNKRGQSNYTKWESNATLDYVGWAPNEPAAFASEDCMINIDGHWYDVGCGHPCYYVCEKSV</sequence>
<evidence type="ECO:0000313" key="5">
    <source>
        <dbReference type="EMBL" id="CAB3359547.1"/>
    </source>
</evidence>
<keyword evidence="1" id="KW-1015">Disulfide bond</keyword>
<dbReference type="InterPro" id="IPR050111">
    <property type="entry name" value="C-type_lectin/snaclec_domain"/>
</dbReference>